<keyword evidence="6" id="KW-1185">Reference proteome</keyword>
<dbReference type="InterPro" id="IPR007696">
    <property type="entry name" value="DNA_mismatch_repair_MutS_core"/>
</dbReference>
<dbReference type="SUPFAM" id="SSF55271">
    <property type="entry name" value="DNA repair protein MutS, domain I"/>
    <property type="match status" value="1"/>
</dbReference>
<feature type="region of interest" description="Disordered" evidence="2">
    <location>
        <begin position="137"/>
        <end position="196"/>
    </location>
</feature>
<evidence type="ECO:0000259" key="3">
    <source>
        <dbReference type="Pfam" id="PF01624"/>
    </source>
</evidence>
<feature type="compositionally biased region" description="Basic and acidic residues" evidence="2">
    <location>
        <begin position="558"/>
        <end position="584"/>
    </location>
</feature>
<name>A0A078B4W2_STYLE</name>
<dbReference type="InParanoid" id="A0A078B4W2"/>
<evidence type="ECO:0000313" key="6">
    <source>
        <dbReference type="Proteomes" id="UP000039865"/>
    </source>
</evidence>
<evidence type="ECO:0000313" key="5">
    <source>
        <dbReference type="EMBL" id="CDW88573.1"/>
    </source>
</evidence>
<feature type="compositionally biased region" description="Basic residues" evidence="2">
    <location>
        <begin position="148"/>
        <end position="158"/>
    </location>
</feature>
<protein>
    <submittedName>
        <fullName evidence="5">Domain iii family protein</fullName>
    </submittedName>
</protein>
<dbReference type="InterPro" id="IPR016151">
    <property type="entry name" value="DNA_mismatch_repair_MutS_N"/>
</dbReference>
<dbReference type="OrthoDB" id="10252754at2759"/>
<organism evidence="5 6">
    <name type="scientific">Stylonychia lemnae</name>
    <name type="common">Ciliate</name>
    <dbReference type="NCBI Taxonomy" id="5949"/>
    <lineage>
        <taxon>Eukaryota</taxon>
        <taxon>Sar</taxon>
        <taxon>Alveolata</taxon>
        <taxon>Ciliophora</taxon>
        <taxon>Intramacronucleata</taxon>
        <taxon>Spirotrichea</taxon>
        <taxon>Stichotrichia</taxon>
        <taxon>Sporadotrichida</taxon>
        <taxon>Oxytrichidae</taxon>
        <taxon>Stylonychinae</taxon>
        <taxon>Stylonychia</taxon>
    </lineage>
</organism>
<feature type="domain" description="DNA mismatch repair protein MutS-like N-terminal" evidence="3">
    <location>
        <begin position="53"/>
        <end position="215"/>
    </location>
</feature>
<evidence type="ECO:0000256" key="1">
    <source>
        <dbReference type="ARBA" id="ARBA00006271"/>
    </source>
</evidence>
<dbReference type="Gene3D" id="3.40.1170.10">
    <property type="entry name" value="DNA repair protein MutS, domain I"/>
    <property type="match status" value="1"/>
</dbReference>
<reference evidence="5 6" key="1">
    <citation type="submission" date="2014-06" db="EMBL/GenBank/DDBJ databases">
        <authorList>
            <person name="Swart Estienne"/>
        </authorList>
    </citation>
    <scope>NUCLEOTIDE SEQUENCE [LARGE SCALE GENOMIC DNA]</scope>
    <source>
        <strain evidence="5 6">130c</strain>
    </source>
</reference>
<feature type="compositionally biased region" description="Low complexity" evidence="2">
    <location>
        <begin position="159"/>
        <end position="171"/>
    </location>
</feature>
<dbReference type="InterPro" id="IPR036187">
    <property type="entry name" value="DNA_mismatch_repair_MutS_sf"/>
</dbReference>
<feature type="region of interest" description="Disordered" evidence="2">
    <location>
        <begin position="553"/>
        <end position="584"/>
    </location>
</feature>
<dbReference type="Proteomes" id="UP000039865">
    <property type="component" value="Unassembled WGS sequence"/>
</dbReference>
<dbReference type="GO" id="GO:0030983">
    <property type="term" value="F:mismatched DNA binding"/>
    <property type="evidence" value="ECO:0007669"/>
    <property type="project" value="InterPro"/>
</dbReference>
<dbReference type="InterPro" id="IPR036678">
    <property type="entry name" value="MutS_con_dom_sf"/>
</dbReference>
<dbReference type="GO" id="GO:0006298">
    <property type="term" value="P:mismatch repair"/>
    <property type="evidence" value="ECO:0007669"/>
    <property type="project" value="InterPro"/>
</dbReference>
<dbReference type="PANTHER" id="PTHR11361">
    <property type="entry name" value="DNA MISMATCH REPAIR PROTEIN MUTS FAMILY MEMBER"/>
    <property type="match status" value="1"/>
</dbReference>
<dbReference type="AlphaFoldDB" id="A0A078B4W2"/>
<dbReference type="InterPro" id="IPR007695">
    <property type="entry name" value="DNA_mismatch_repair_MutS-lik_N"/>
</dbReference>
<feature type="domain" description="DNA mismatch repair protein MutS core" evidence="4">
    <location>
        <begin position="376"/>
        <end position="506"/>
    </location>
</feature>
<evidence type="ECO:0000256" key="2">
    <source>
        <dbReference type="SAM" id="MobiDB-lite"/>
    </source>
</evidence>
<sequence>MSKKDYLLERNKQYPNFLLPQNRLDGNKRKAEDPLYDPNTLHIPLEDMNKLSPGMKRYWDIKKNSMSQILLYRFGDWYIAYYDDLDACIKLFDMIVVPHPGSYQLGFPQRNLNDNIYLLITNGHKVAICEQTETREQMEKRQQSDKKTQKKSIKKKKLNQNQTAPEQQSSQEDQEQTENDTKVEQPLKKVDTPKQDQNWKACRREIVGIYTKGTFNPGIIEMNQKQQKKDKKQSSEKEISDQNFDNRYVLVPLECVALHSESSKETIKMIRSSQFQPMIQYMTQNNLPTAADTEVMITRYFTTDLQNWAEGLNDLVQTLRKKCDESAMISFGLTIKYLESLMLAEQVIPFGQFYQYEGESPHAYINGQNHMTLNGNALENLEIFVINSQSYDPNQNQMVRKSKGSLMDYIDKTCTPYGQRLLRKWLSMPLIDSDKISERQDCIEDLLNNFELVQRYRSKARKTSHDLERMLSKVYSYSVKAQIHIAYDDLSWNQRLKDFKKVLDLLDELLVRIMYLQLLKEIKIEVFEYDKDNFKSERLKRLCTFRTVQENPMDDIEQENRDDSQDKIDVQKEKSSPQNEIEKR</sequence>
<feature type="compositionally biased region" description="Basic and acidic residues" evidence="2">
    <location>
        <begin position="179"/>
        <end position="194"/>
    </location>
</feature>
<gene>
    <name evidence="5" type="primary">Contig16067.g17120</name>
    <name evidence="5" type="ORF">STYLEM_17695</name>
</gene>
<dbReference type="Pfam" id="PF01624">
    <property type="entry name" value="MutS_I"/>
    <property type="match status" value="1"/>
</dbReference>
<evidence type="ECO:0000259" key="4">
    <source>
        <dbReference type="Pfam" id="PF05192"/>
    </source>
</evidence>
<dbReference type="GO" id="GO:0032301">
    <property type="term" value="C:MutSalpha complex"/>
    <property type="evidence" value="ECO:0007669"/>
    <property type="project" value="TreeGrafter"/>
</dbReference>
<dbReference type="EMBL" id="CCKQ01016716">
    <property type="protein sequence ID" value="CDW88573.1"/>
    <property type="molecule type" value="Genomic_DNA"/>
</dbReference>
<dbReference type="Pfam" id="PF05192">
    <property type="entry name" value="MutS_III"/>
    <property type="match status" value="1"/>
</dbReference>
<dbReference type="Gene3D" id="1.10.1420.10">
    <property type="match status" value="1"/>
</dbReference>
<dbReference type="GO" id="GO:0005524">
    <property type="term" value="F:ATP binding"/>
    <property type="evidence" value="ECO:0007669"/>
    <property type="project" value="InterPro"/>
</dbReference>
<proteinExistence type="inferred from homology"/>
<dbReference type="GO" id="GO:0140664">
    <property type="term" value="F:ATP-dependent DNA damage sensor activity"/>
    <property type="evidence" value="ECO:0007669"/>
    <property type="project" value="InterPro"/>
</dbReference>
<dbReference type="PANTHER" id="PTHR11361:SF148">
    <property type="entry name" value="DNA MISMATCH REPAIR PROTEIN MSH6"/>
    <property type="match status" value="1"/>
</dbReference>
<dbReference type="Gene3D" id="3.30.420.110">
    <property type="entry name" value="MutS, connector domain"/>
    <property type="match status" value="1"/>
</dbReference>
<dbReference type="InterPro" id="IPR045076">
    <property type="entry name" value="MutS"/>
</dbReference>
<feature type="region of interest" description="Disordered" evidence="2">
    <location>
        <begin position="220"/>
        <end position="239"/>
    </location>
</feature>
<dbReference type="SUPFAM" id="SSF48334">
    <property type="entry name" value="DNA repair protein MutS, domain III"/>
    <property type="match status" value="1"/>
</dbReference>
<accession>A0A078B4W2</accession>
<feature type="compositionally biased region" description="Basic and acidic residues" evidence="2">
    <location>
        <begin position="137"/>
        <end position="147"/>
    </location>
</feature>
<comment type="similarity">
    <text evidence="1">Belongs to the DNA mismatch repair MutS family.</text>
</comment>